<organism evidence="2 3">
    <name type="scientific">Exophiala mesophila</name>
    <name type="common">Black yeast-like fungus</name>
    <dbReference type="NCBI Taxonomy" id="212818"/>
    <lineage>
        <taxon>Eukaryota</taxon>
        <taxon>Fungi</taxon>
        <taxon>Dikarya</taxon>
        <taxon>Ascomycota</taxon>
        <taxon>Pezizomycotina</taxon>
        <taxon>Eurotiomycetes</taxon>
        <taxon>Chaetothyriomycetidae</taxon>
        <taxon>Chaetothyriales</taxon>
        <taxon>Herpotrichiellaceae</taxon>
        <taxon>Exophiala</taxon>
    </lineage>
</organism>
<sequence>MAFAISKITDFELVLTPSTTKATLETSNTPAALSNDLASIAQSIAITCVYGHDTATGSGGYGQNIGAGAPDSEVPSMISDQMYGNEVNLYPRYSKEPDMSNFAKWGHFSQIVWLATKEVGCYTQHCENRLSGTSGNINPYFTVCNYKPPGNMNGQYAANVRAPVQ</sequence>
<dbReference type="CDD" id="cd05380">
    <property type="entry name" value="CAP_euk"/>
    <property type="match status" value="1"/>
</dbReference>
<accession>A0A438MZW9</accession>
<dbReference type="PANTHER" id="PTHR10334">
    <property type="entry name" value="CYSTEINE-RICH SECRETORY PROTEIN-RELATED"/>
    <property type="match status" value="1"/>
</dbReference>
<dbReference type="InterPro" id="IPR001283">
    <property type="entry name" value="CRISP-related"/>
</dbReference>
<dbReference type="Pfam" id="PF00188">
    <property type="entry name" value="CAP"/>
    <property type="match status" value="1"/>
</dbReference>
<dbReference type="Proteomes" id="UP000288859">
    <property type="component" value="Unassembled WGS sequence"/>
</dbReference>
<reference evidence="2 3" key="1">
    <citation type="submission" date="2017-03" db="EMBL/GenBank/DDBJ databases">
        <title>Genomes of endolithic fungi from Antarctica.</title>
        <authorList>
            <person name="Coleine C."/>
            <person name="Masonjones S."/>
            <person name="Stajich J.E."/>
        </authorList>
    </citation>
    <scope>NUCLEOTIDE SEQUENCE [LARGE SCALE GENOMIC DNA]</scope>
    <source>
        <strain evidence="2 3">CCFEE 6314</strain>
    </source>
</reference>
<dbReference type="InterPro" id="IPR018244">
    <property type="entry name" value="Allrgn_V5/Tpx1_CS"/>
</dbReference>
<dbReference type="SUPFAM" id="SSF55797">
    <property type="entry name" value="PR-1-like"/>
    <property type="match status" value="1"/>
</dbReference>
<dbReference type="PROSITE" id="PS01009">
    <property type="entry name" value="CRISP_1"/>
    <property type="match status" value="1"/>
</dbReference>
<dbReference type="PRINTS" id="PR00837">
    <property type="entry name" value="V5TPXLIKE"/>
</dbReference>
<dbReference type="VEuPathDB" id="FungiDB:PV10_04023"/>
<dbReference type="Gene3D" id="3.40.33.10">
    <property type="entry name" value="CAP"/>
    <property type="match status" value="1"/>
</dbReference>
<gene>
    <name evidence="2" type="ORF">B0A52_08028</name>
</gene>
<evidence type="ECO:0000313" key="2">
    <source>
        <dbReference type="EMBL" id="RVX68961.1"/>
    </source>
</evidence>
<evidence type="ECO:0000259" key="1">
    <source>
        <dbReference type="SMART" id="SM00198"/>
    </source>
</evidence>
<protein>
    <recommendedName>
        <fullName evidence="1">SCP domain-containing protein</fullName>
    </recommendedName>
</protein>
<dbReference type="InterPro" id="IPR014044">
    <property type="entry name" value="CAP_dom"/>
</dbReference>
<feature type="domain" description="SCP" evidence="1">
    <location>
        <begin position="18"/>
        <end position="154"/>
    </location>
</feature>
<proteinExistence type="predicted"/>
<dbReference type="OrthoDB" id="337038at2759"/>
<dbReference type="EMBL" id="NAJM01000033">
    <property type="protein sequence ID" value="RVX68961.1"/>
    <property type="molecule type" value="Genomic_DNA"/>
</dbReference>
<comment type="caution">
    <text evidence="2">The sequence shown here is derived from an EMBL/GenBank/DDBJ whole genome shotgun (WGS) entry which is preliminary data.</text>
</comment>
<evidence type="ECO:0000313" key="3">
    <source>
        <dbReference type="Proteomes" id="UP000288859"/>
    </source>
</evidence>
<dbReference type="AlphaFoldDB" id="A0A438MZW9"/>
<dbReference type="GO" id="GO:0005576">
    <property type="term" value="C:extracellular region"/>
    <property type="evidence" value="ECO:0007669"/>
    <property type="project" value="InterPro"/>
</dbReference>
<name>A0A438MZW9_EXOME</name>
<dbReference type="SMART" id="SM00198">
    <property type="entry name" value="SCP"/>
    <property type="match status" value="1"/>
</dbReference>
<dbReference type="InterPro" id="IPR035940">
    <property type="entry name" value="CAP_sf"/>
</dbReference>